<keyword evidence="5" id="KW-1185">Reference proteome</keyword>
<dbReference type="PANTHER" id="PTHR42901:SF1">
    <property type="entry name" value="ALCOHOL DEHYDROGENASE"/>
    <property type="match status" value="1"/>
</dbReference>
<dbReference type="EMBL" id="JAOYOD010000001">
    <property type="protein sequence ID" value="MCV9387650.1"/>
    <property type="molecule type" value="Genomic_DNA"/>
</dbReference>
<evidence type="ECO:0000256" key="3">
    <source>
        <dbReference type="RuleBase" id="RU000363"/>
    </source>
</evidence>
<name>A0ABT3CVD3_9BACT</name>
<reference evidence="4 5" key="1">
    <citation type="submission" date="2022-10" db="EMBL/GenBank/DDBJ databases">
        <title>Comparative genomics and taxonomic characterization of three novel marine species of genus Reichenbachiella exhibiting antioxidant and polysaccharide degradation activities.</title>
        <authorList>
            <person name="Muhammad N."/>
            <person name="Lee Y.-J."/>
            <person name="Ko J."/>
            <person name="Kim S.-G."/>
        </authorList>
    </citation>
    <scope>NUCLEOTIDE SEQUENCE [LARGE SCALE GENOMIC DNA]</scope>
    <source>
        <strain evidence="4 5">ABR2-5</strain>
    </source>
</reference>
<comment type="caution">
    <text evidence="4">The sequence shown here is derived from an EMBL/GenBank/DDBJ whole genome shotgun (WGS) entry which is preliminary data.</text>
</comment>
<evidence type="ECO:0000313" key="5">
    <source>
        <dbReference type="Proteomes" id="UP001300692"/>
    </source>
</evidence>
<dbReference type="PRINTS" id="PR00080">
    <property type="entry name" value="SDRFAMILY"/>
</dbReference>
<dbReference type="InterPro" id="IPR036291">
    <property type="entry name" value="NAD(P)-bd_dom_sf"/>
</dbReference>
<accession>A0ABT3CVD3</accession>
<evidence type="ECO:0000256" key="1">
    <source>
        <dbReference type="ARBA" id="ARBA00006484"/>
    </source>
</evidence>
<comment type="similarity">
    <text evidence="1 3">Belongs to the short-chain dehydrogenases/reductases (SDR) family.</text>
</comment>
<evidence type="ECO:0000256" key="2">
    <source>
        <dbReference type="ARBA" id="ARBA00023002"/>
    </source>
</evidence>
<sequence>MNRDMKNVIVTGGTKGIGRAVIERFAQEGYEILACARNQKDLLAMEDDVQSRFPNAKIHTFSADLSQKGQVLAFADWVLGTVSTVDVLINNAGVFLPGSLLEEAEGNLELMIDTNLYSVYHLTRKLLPRMLEAKTGDIFNICSVASLKAYTNGGSYSISKFALYGFSQNLRFELQDKGLRVISVMPGATLTASWEGVELPESRFIKASDVAESIWSTHQLSKNTVIEDIVIRPQLGDI</sequence>
<dbReference type="Gene3D" id="3.40.50.720">
    <property type="entry name" value="NAD(P)-binding Rossmann-like Domain"/>
    <property type="match status" value="1"/>
</dbReference>
<dbReference type="SUPFAM" id="SSF51735">
    <property type="entry name" value="NAD(P)-binding Rossmann-fold domains"/>
    <property type="match status" value="1"/>
</dbReference>
<dbReference type="RefSeq" id="WP_264138470.1">
    <property type="nucleotide sequence ID" value="NZ_JAOYOD010000001.1"/>
</dbReference>
<keyword evidence="2" id="KW-0560">Oxidoreductase</keyword>
<dbReference type="CDD" id="cd05233">
    <property type="entry name" value="SDR_c"/>
    <property type="match status" value="1"/>
</dbReference>
<dbReference type="PRINTS" id="PR00081">
    <property type="entry name" value="GDHRDH"/>
</dbReference>
<dbReference type="PROSITE" id="PS00061">
    <property type="entry name" value="ADH_SHORT"/>
    <property type="match status" value="1"/>
</dbReference>
<dbReference type="InterPro" id="IPR002347">
    <property type="entry name" value="SDR_fam"/>
</dbReference>
<organism evidence="4 5">
    <name type="scientific">Reichenbachiella ulvae</name>
    <dbReference type="NCBI Taxonomy" id="2980104"/>
    <lineage>
        <taxon>Bacteria</taxon>
        <taxon>Pseudomonadati</taxon>
        <taxon>Bacteroidota</taxon>
        <taxon>Cytophagia</taxon>
        <taxon>Cytophagales</taxon>
        <taxon>Reichenbachiellaceae</taxon>
        <taxon>Reichenbachiella</taxon>
    </lineage>
</organism>
<dbReference type="InterPro" id="IPR020904">
    <property type="entry name" value="Sc_DH/Rdtase_CS"/>
</dbReference>
<proteinExistence type="inferred from homology"/>
<evidence type="ECO:0000313" key="4">
    <source>
        <dbReference type="EMBL" id="MCV9387650.1"/>
    </source>
</evidence>
<dbReference type="Proteomes" id="UP001300692">
    <property type="component" value="Unassembled WGS sequence"/>
</dbReference>
<dbReference type="Pfam" id="PF00106">
    <property type="entry name" value="adh_short"/>
    <property type="match status" value="1"/>
</dbReference>
<dbReference type="PANTHER" id="PTHR42901">
    <property type="entry name" value="ALCOHOL DEHYDROGENASE"/>
    <property type="match status" value="1"/>
</dbReference>
<gene>
    <name evidence="4" type="ORF">N7U62_13295</name>
</gene>
<protein>
    <submittedName>
        <fullName evidence="4">SDR family oxidoreductase</fullName>
    </submittedName>
</protein>